<dbReference type="EMBL" id="JBBGZW010000001">
    <property type="protein sequence ID" value="MEJ5044842.1"/>
    <property type="molecule type" value="Genomic_DNA"/>
</dbReference>
<evidence type="ECO:0000256" key="5">
    <source>
        <dbReference type="ARBA" id="ARBA00023015"/>
    </source>
</evidence>
<dbReference type="NCBIfam" id="TIGR03824">
    <property type="entry name" value="FlgM_jcvi"/>
    <property type="match status" value="1"/>
</dbReference>
<proteinExistence type="inferred from homology"/>
<evidence type="ECO:0000256" key="4">
    <source>
        <dbReference type="ARBA" id="ARBA00022795"/>
    </source>
</evidence>
<comment type="similarity">
    <text evidence="1">Belongs to the FlgM family.</text>
</comment>
<accession>A0ABU8PQR1</accession>
<dbReference type="RefSeq" id="WP_009128121.1">
    <property type="nucleotide sequence ID" value="NZ_JACAWY010000001.1"/>
</dbReference>
<evidence type="ECO:0000256" key="9">
    <source>
        <dbReference type="SAM" id="MobiDB-lite"/>
    </source>
</evidence>
<gene>
    <name evidence="11" type="primary">flgM</name>
    <name evidence="11" type="ORF">WH298_06405</name>
</gene>
<feature type="region of interest" description="Disordered" evidence="9">
    <location>
        <begin position="22"/>
        <end position="50"/>
    </location>
</feature>
<sequence>MKITRNETGVAPVAKPVTAALNDAPAAAKSDRAAARSDNAAQGPMQTAQQQLREMPEVDATFVSAMQDALKAGRLQVDTDALAQAMMDFYRS</sequence>
<dbReference type="InterPro" id="IPR031316">
    <property type="entry name" value="FlgM_C"/>
</dbReference>
<organism evidence="11 12">
    <name type="scientific">Pantoea nemavictus</name>
    <dbReference type="NCBI Taxonomy" id="2726955"/>
    <lineage>
        <taxon>Bacteria</taxon>
        <taxon>Pseudomonadati</taxon>
        <taxon>Pseudomonadota</taxon>
        <taxon>Gammaproteobacteria</taxon>
        <taxon>Enterobacterales</taxon>
        <taxon>Erwiniaceae</taxon>
        <taxon>Pantoea</taxon>
    </lineage>
</organism>
<keyword evidence="4" id="KW-1005">Bacterial flagellum biogenesis</keyword>
<dbReference type="Proteomes" id="UP001362100">
    <property type="component" value="Unassembled WGS sequence"/>
</dbReference>
<evidence type="ECO:0000313" key="12">
    <source>
        <dbReference type="Proteomes" id="UP001362100"/>
    </source>
</evidence>
<dbReference type="InterPro" id="IPR035890">
    <property type="entry name" value="Anti-sigma-28_factor_FlgM_sf"/>
</dbReference>
<feature type="domain" description="Anti-sigma-28 factor FlgM C-terminal" evidence="10">
    <location>
        <begin position="39"/>
        <end position="88"/>
    </location>
</feature>
<protein>
    <recommendedName>
        <fullName evidence="2">Negative regulator of flagellin synthesis</fullName>
    </recommendedName>
    <alternativeName>
        <fullName evidence="8">Anti-sigma-28 factor</fullName>
    </alternativeName>
</protein>
<dbReference type="Pfam" id="PF04316">
    <property type="entry name" value="FlgM"/>
    <property type="match status" value="1"/>
</dbReference>
<keyword evidence="3" id="KW-0678">Repressor</keyword>
<dbReference type="InterPro" id="IPR007412">
    <property type="entry name" value="FlgM"/>
</dbReference>
<evidence type="ECO:0000256" key="1">
    <source>
        <dbReference type="ARBA" id="ARBA00005322"/>
    </source>
</evidence>
<evidence type="ECO:0000256" key="8">
    <source>
        <dbReference type="ARBA" id="ARBA00030117"/>
    </source>
</evidence>
<keyword evidence="5" id="KW-0805">Transcription regulation</keyword>
<keyword evidence="12" id="KW-1185">Reference proteome</keyword>
<evidence type="ECO:0000259" key="10">
    <source>
        <dbReference type="Pfam" id="PF04316"/>
    </source>
</evidence>
<keyword evidence="11" id="KW-0282">Flagellum</keyword>
<comment type="caution">
    <text evidence="11">The sequence shown here is derived from an EMBL/GenBank/DDBJ whole genome shotgun (WGS) entry which is preliminary data.</text>
</comment>
<evidence type="ECO:0000256" key="6">
    <source>
        <dbReference type="ARBA" id="ARBA00023163"/>
    </source>
</evidence>
<evidence type="ECO:0000256" key="7">
    <source>
        <dbReference type="ARBA" id="ARBA00024739"/>
    </source>
</evidence>
<name>A0ABU8PQR1_9GAMM</name>
<keyword evidence="11" id="KW-0969">Cilium</keyword>
<keyword evidence="6" id="KW-0804">Transcription</keyword>
<comment type="function">
    <text evidence="7">Responsible for the coupling of flagellin expression to flagellar assembly by preventing expression of the flagellin genes when a component of the middle class of proteins is defective. It negatively regulates flagellar genes by inhibiting the activity of FliA by directly binding to FliA.</text>
</comment>
<evidence type="ECO:0000313" key="11">
    <source>
        <dbReference type="EMBL" id="MEJ5044842.1"/>
    </source>
</evidence>
<reference evidence="11 12" key="1">
    <citation type="submission" date="2023-12" db="EMBL/GenBank/DDBJ databases">
        <title>Gut-associated functions are favored during microbiome assembly across C. elegans life.</title>
        <authorList>
            <person name="Zimmermann J."/>
        </authorList>
    </citation>
    <scope>NUCLEOTIDE SEQUENCE [LARGE SCALE GENOMIC DNA]</scope>
    <source>
        <strain evidence="11 12">BIGb0393</strain>
    </source>
</reference>
<evidence type="ECO:0000256" key="2">
    <source>
        <dbReference type="ARBA" id="ARBA00017823"/>
    </source>
</evidence>
<dbReference type="SUPFAM" id="SSF101498">
    <property type="entry name" value="Anti-sigma factor FlgM"/>
    <property type="match status" value="1"/>
</dbReference>
<evidence type="ECO:0000256" key="3">
    <source>
        <dbReference type="ARBA" id="ARBA00022491"/>
    </source>
</evidence>
<keyword evidence="11" id="KW-0966">Cell projection</keyword>